<organism evidence="2 3">
    <name type="scientific">Actinidia chinensis var. chinensis</name>
    <name type="common">Chinese soft-hair kiwi</name>
    <dbReference type="NCBI Taxonomy" id="1590841"/>
    <lineage>
        <taxon>Eukaryota</taxon>
        <taxon>Viridiplantae</taxon>
        <taxon>Streptophyta</taxon>
        <taxon>Embryophyta</taxon>
        <taxon>Tracheophyta</taxon>
        <taxon>Spermatophyta</taxon>
        <taxon>Magnoliopsida</taxon>
        <taxon>eudicotyledons</taxon>
        <taxon>Gunneridae</taxon>
        <taxon>Pentapetalae</taxon>
        <taxon>asterids</taxon>
        <taxon>Ericales</taxon>
        <taxon>Actinidiaceae</taxon>
        <taxon>Actinidia</taxon>
    </lineage>
</organism>
<dbReference type="Gramene" id="PSR86685">
    <property type="protein sequence ID" value="PSR86685"/>
    <property type="gene ID" value="CEY00_Acc32309"/>
</dbReference>
<dbReference type="Proteomes" id="UP000241394">
    <property type="component" value="Chromosome LG28"/>
</dbReference>
<proteinExistence type="predicted"/>
<gene>
    <name evidence="2" type="ORF">CEY00_Acc32309</name>
</gene>
<sequence length="100" mass="11153">MSTSSSAANAEPTFPSSTISFTSINVDVEDDPRRHRSTRMRTAADVSCTRCGTHLGFKWVVVPDETMAVQAGRFILFLRSLLFWDGSRILYAHNLCPVED</sequence>
<dbReference type="AlphaFoldDB" id="A0A2R6P899"/>
<dbReference type="InParanoid" id="A0A2R6P899"/>
<evidence type="ECO:0000259" key="1">
    <source>
        <dbReference type="PROSITE" id="PS51792"/>
    </source>
</evidence>
<evidence type="ECO:0000313" key="3">
    <source>
        <dbReference type="Proteomes" id="UP000241394"/>
    </source>
</evidence>
<dbReference type="OrthoDB" id="1744785at2759"/>
<keyword evidence="3" id="KW-1185">Reference proteome</keyword>
<dbReference type="PROSITE" id="PS51792">
    <property type="entry name" value="YIPPEE"/>
    <property type="match status" value="1"/>
</dbReference>
<dbReference type="EMBL" id="NKQK01000028">
    <property type="protein sequence ID" value="PSR86685.1"/>
    <property type="molecule type" value="Genomic_DNA"/>
</dbReference>
<feature type="domain" description="Yippee" evidence="1">
    <location>
        <begin position="1"/>
        <end position="85"/>
    </location>
</feature>
<accession>A0A2R6P899</accession>
<name>A0A2R6P899_ACTCC</name>
<dbReference type="InterPro" id="IPR034751">
    <property type="entry name" value="Yippee"/>
</dbReference>
<protein>
    <submittedName>
        <fullName evidence="2">Protein yippee-like</fullName>
    </submittedName>
</protein>
<comment type="caution">
    <text evidence="2">The sequence shown here is derived from an EMBL/GenBank/DDBJ whole genome shotgun (WGS) entry which is preliminary data.</text>
</comment>
<dbReference type="STRING" id="1590841.A0A2R6P899"/>
<reference evidence="3" key="2">
    <citation type="journal article" date="2018" name="BMC Genomics">
        <title>A manually annotated Actinidia chinensis var. chinensis (kiwifruit) genome highlights the challenges associated with draft genomes and gene prediction in plants.</title>
        <authorList>
            <person name="Pilkington S.M."/>
            <person name="Crowhurst R."/>
            <person name="Hilario E."/>
            <person name="Nardozza S."/>
            <person name="Fraser L."/>
            <person name="Peng Y."/>
            <person name="Gunaseelan K."/>
            <person name="Simpson R."/>
            <person name="Tahir J."/>
            <person name="Deroles S.C."/>
            <person name="Templeton K."/>
            <person name="Luo Z."/>
            <person name="Davy M."/>
            <person name="Cheng C."/>
            <person name="McNeilage M."/>
            <person name="Scaglione D."/>
            <person name="Liu Y."/>
            <person name="Zhang Q."/>
            <person name="Datson P."/>
            <person name="De Silva N."/>
            <person name="Gardiner S.E."/>
            <person name="Bassett H."/>
            <person name="Chagne D."/>
            <person name="McCallum J."/>
            <person name="Dzierzon H."/>
            <person name="Deng C."/>
            <person name="Wang Y.Y."/>
            <person name="Barron L."/>
            <person name="Manako K."/>
            <person name="Bowen J."/>
            <person name="Foster T.M."/>
            <person name="Erridge Z.A."/>
            <person name="Tiffin H."/>
            <person name="Waite C.N."/>
            <person name="Davies K.M."/>
            <person name="Grierson E.P."/>
            <person name="Laing W.A."/>
            <person name="Kirk R."/>
            <person name="Chen X."/>
            <person name="Wood M."/>
            <person name="Montefiori M."/>
            <person name="Brummell D.A."/>
            <person name="Schwinn K.E."/>
            <person name="Catanach A."/>
            <person name="Fullerton C."/>
            <person name="Li D."/>
            <person name="Meiyalaghan S."/>
            <person name="Nieuwenhuizen N."/>
            <person name="Read N."/>
            <person name="Prakash R."/>
            <person name="Hunter D."/>
            <person name="Zhang H."/>
            <person name="McKenzie M."/>
            <person name="Knabel M."/>
            <person name="Harris A."/>
            <person name="Allan A.C."/>
            <person name="Gleave A."/>
            <person name="Chen A."/>
            <person name="Janssen B.J."/>
            <person name="Plunkett B."/>
            <person name="Ampomah-Dwamena C."/>
            <person name="Voogd C."/>
            <person name="Leif D."/>
            <person name="Lafferty D."/>
            <person name="Souleyre E.J.F."/>
            <person name="Varkonyi-Gasic E."/>
            <person name="Gambi F."/>
            <person name="Hanley J."/>
            <person name="Yao J.L."/>
            <person name="Cheung J."/>
            <person name="David K.M."/>
            <person name="Warren B."/>
            <person name="Marsh K."/>
            <person name="Snowden K.C."/>
            <person name="Lin-Wang K."/>
            <person name="Brian L."/>
            <person name="Martinez-Sanchez M."/>
            <person name="Wang M."/>
            <person name="Ileperuma N."/>
            <person name="Macnee N."/>
            <person name="Campin R."/>
            <person name="McAtee P."/>
            <person name="Drummond R.S.M."/>
            <person name="Espley R.V."/>
            <person name="Ireland H.S."/>
            <person name="Wu R."/>
            <person name="Atkinson R.G."/>
            <person name="Karunairetnam S."/>
            <person name="Bulley S."/>
            <person name="Chunkath S."/>
            <person name="Hanley Z."/>
            <person name="Storey R."/>
            <person name="Thrimawithana A.H."/>
            <person name="Thomson S."/>
            <person name="David C."/>
            <person name="Testolin R."/>
            <person name="Huang H."/>
            <person name="Hellens R.P."/>
            <person name="Schaffer R.J."/>
        </authorList>
    </citation>
    <scope>NUCLEOTIDE SEQUENCE [LARGE SCALE GENOMIC DNA]</scope>
    <source>
        <strain evidence="3">cv. Red5</strain>
    </source>
</reference>
<evidence type="ECO:0000313" key="2">
    <source>
        <dbReference type="EMBL" id="PSR86685.1"/>
    </source>
</evidence>
<reference evidence="2 3" key="1">
    <citation type="submission" date="2017-07" db="EMBL/GenBank/DDBJ databases">
        <title>An improved, manually edited Actinidia chinensis var. chinensis (kiwifruit) genome highlights the challenges associated with draft genomes and gene prediction in plants.</title>
        <authorList>
            <person name="Pilkington S."/>
            <person name="Crowhurst R."/>
            <person name="Hilario E."/>
            <person name="Nardozza S."/>
            <person name="Fraser L."/>
            <person name="Peng Y."/>
            <person name="Gunaseelan K."/>
            <person name="Simpson R."/>
            <person name="Tahir J."/>
            <person name="Deroles S."/>
            <person name="Templeton K."/>
            <person name="Luo Z."/>
            <person name="Davy M."/>
            <person name="Cheng C."/>
            <person name="Mcneilage M."/>
            <person name="Scaglione D."/>
            <person name="Liu Y."/>
            <person name="Zhang Q."/>
            <person name="Datson P."/>
            <person name="De Silva N."/>
            <person name="Gardiner S."/>
            <person name="Bassett H."/>
            <person name="Chagne D."/>
            <person name="Mccallum J."/>
            <person name="Dzierzon H."/>
            <person name="Deng C."/>
            <person name="Wang Y.-Y."/>
            <person name="Barron N."/>
            <person name="Manako K."/>
            <person name="Bowen J."/>
            <person name="Foster T."/>
            <person name="Erridge Z."/>
            <person name="Tiffin H."/>
            <person name="Waite C."/>
            <person name="Davies K."/>
            <person name="Grierson E."/>
            <person name="Laing W."/>
            <person name="Kirk R."/>
            <person name="Chen X."/>
            <person name="Wood M."/>
            <person name="Montefiori M."/>
            <person name="Brummell D."/>
            <person name="Schwinn K."/>
            <person name="Catanach A."/>
            <person name="Fullerton C."/>
            <person name="Li D."/>
            <person name="Meiyalaghan S."/>
            <person name="Nieuwenhuizen N."/>
            <person name="Read N."/>
            <person name="Prakash R."/>
            <person name="Hunter D."/>
            <person name="Zhang H."/>
            <person name="Mckenzie M."/>
            <person name="Knabel M."/>
            <person name="Harris A."/>
            <person name="Allan A."/>
            <person name="Chen A."/>
            <person name="Janssen B."/>
            <person name="Plunkett B."/>
            <person name="Dwamena C."/>
            <person name="Voogd C."/>
            <person name="Leif D."/>
            <person name="Lafferty D."/>
            <person name="Souleyre E."/>
            <person name="Varkonyi-Gasic E."/>
            <person name="Gambi F."/>
            <person name="Hanley J."/>
            <person name="Yao J.-L."/>
            <person name="Cheung J."/>
            <person name="David K."/>
            <person name="Warren B."/>
            <person name="Marsh K."/>
            <person name="Snowden K."/>
            <person name="Lin-Wang K."/>
            <person name="Brian L."/>
            <person name="Martinez-Sanchez M."/>
            <person name="Wang M."/>
            <person name="Ileperuma N."/>
            <person name="Macnee N."/>
            <person name="Campin R."/>
            <person name="Mcatee P."/>
            <person name="Drummond R."/>
            <person name="Espley R."/>
            <person name="Ireland H."/>
            <person name="Wu R."/>
            <person name="Atkinson R."/>
            <person name="Karunairetnam S."/>
            <person name="Bulley S."/>
            <person name="Chunkath S."/>
            <person name="Hanley Z."/>
            <person name="Storey R."/>
            <person name="Thrimawithana A."/>
            <person name="Thomson S."/>
            <person name="David C."/>
            <person name="Testolin R."/>
        </authorList>
    </citation>
    <scope>NUCLEOTIDE SEQUENCE [LARGE SCALE GENOMIC DNA]</scope>
    <source>
        <strain evidence="3">cv. Red5</strain>
        <tissue evidence="2">Young leaf</tissue>
    </source>
</reference>